<accession>A0A6G0TBC5</accession>
<comment type="caution">
    <text evidence="1">The sequence shown here is derived from an EMBL/GenBank/DDBJ whole genome shotgun (WGS) entry which is preliminary data.</text>
</comment>
<organism evidence="1 2">
    <name type="scientific">Aphis glycines</name>
    <name type="common">Soybean aphid</name>
    <dbReference type="NCBI Taxonomy" id="307491"/>
    <lineage>
        <taxon>Eukaryota</taxon>
        <taxon>Metazoa</taxon>
        <taxon>Ecdysozoa</taxon>
        <taxon>Arthropoda</taxon>
        <taxon>Hexapoda</taxon>
        <taxon>Insecta</taxon>
        <taxon>Pterygota</taxon>
        <taxon>Neoptera</taxon>
        <taxon>Paraneoptera</taxon>
        <taxon>Hemiptera</taxon>
        <taxon>Sternorrhyncha</taxon>
        <taxon>Aphidomorpha</taxon>
        <taxon>Aphidoidea</taxon>
        <taxon>Aphididae</taxon>
        <taxon>Aphidini</taxon>
        <taxon>Aphis</taxon>
        <taxon>Aphis</taxon>
    </lineage>
</organism>
<dbReference type="AlphaFoldDB" id="A0A6G0TBC5"/>
<proteinExistence type="predicted"/>
<evidence type="ECO:0000313" key="2">
    <source>
        <dbReference type="Proteomes" id="UP000475862"/>
    </source>
</evidence>
<dbReference type="Proteomes" id="UP000475862">
    <property type="component" value="Unassembled WGS sequence"/>
</dbReference>
<dbReference type="EMBL" id="VYZN01000044">
    <property type="protein sequence ID" value="KAE9529531.1"/>
    <property type="molecule type" value="Genomic_DNA"/>
</dbReference>
<evidence type="ECO:0000313" key="1">
    <source>
        <dbReference type="EMBL" id="KAE9529531.1"/>
    </source>
</evidence>
<reference evidence="1 2" key="1">
    <citation type="submission" date="2019-08" db="EMBL/GenBank/DDBJ databases">
        <title>The genome of the soybean aphid Biotype 1, its phylome, world population structure and adaptation to the North American continent.</title>
        <authorList>
            <person name="Giordano R."/>
            <person name="Donthu R.K."/>
            <person name="Hernandez A.G."/>
            <person name="Wright C.L."/>
            <person name="Zimin A.V."/>
        </authorList>
    </citation>
    <scope>NUCLEOTIDE SEQUENCE [LARGE SCALE GENOMIC DNA]</scope>
    <source>
        <tissue evidence="1">Whole aphids</tissue>
    </source>
</reference>
<keyword evidence="2" id="KW-1185">Reference proteome</keyword>
<protein>
    <submittedName>
        <fullName evidence="1">Uncharacterized protein</fullName>
    </submittedName>
</protein>
<gene>
    <name evidence="1" type="ORF">AGLY_011627</name>
</gene>
<sequence>MLLAGCHNTMSGNVEESKIINNTNNLKIYYKSSLWKRKFLLGVLVVEDSLGLFKALALLGVNPEIKKIDYSFNYFTKIIINYLPEILKLIEVITNCLLCSNIFRCPFSAAELSFRPLGVLGVLGEAATVSSCSNTPLYASGLKSGPKNVFPTTLNTWGLDGTDIALGELHSSGLNCGNEENFISKLTCSKTRSIPSSIFFLKKLRLADGDTGISSVASSTKSESLSGNCLLCKGALPNCAGVGARTNGFSSISFFDTLELSSLKSNIIGELFSLESAYCDFSKDIRFSSLSALITISGSRTYFVFMTNGLF</sequence>
<name>A0A6G0TBC5_APHGL</name>